<keyword evidence="5" id="KW-1185">Reference proteome</keyword>
<comment type="caution">
    <text evidence="4">The sequence shown here is derived from an EMBL/GenBank/DDBJ whole genome shotgun (WGS) entry which is preliminary data.</text>
</comment>
<dbReference type="Gene3D" id="1.20.144.10">
    <property type="entry name" value="Phosphatidic acid phosphatase type 2/haloperoxidase"/>
    <property type="match status" value="1"/>
</dbReference>
<dbReference type="SUPFAM" id="SSF51126">
    <property type="entry name" value="Pectin lyase-like"/>
    <property type="match status" value="1"/>
</dbReference>
<dbReference type="InterPro" id="IPR011050">
    <property type="entry name" value="Pectin_lyase_fold/virulence"/>
</dbReference>
<dbReference type="NCBIfam" id="TIGR02601">
    <property type="entry name" value="autotrns_rpt"/>
    <property type="match status" value="1"/>
</dbReference>
<dbReference type="RefSeq" id="WP_197104637.1">
    <property type="nucleotide sequence ID" value="NZ_JACCEL010000015.1"/>
</dbReference>
<feature type="signal peptide" evidence="2">
    <location>
        <begin position="1"/>
        <end position="30"/>
    </location>
</feature>
<dbReference type="EMBL" id="JACCEL010000015">
    <property type="protein sequence ID" value="MBG9978569.1"/>
    <property type="molecule type" value="Genomic_DNA"/>
</dbReference>
<dbReference type="Proteomes" id="UP000823401">
    <property type="component" value="Unassembled WGS sequence"/>
</dbReference>
<dbReference type="InterPro" id="IPR036938">
    <property type="entry name" value="PAP2/HPO_sf"/>
</dbReference>
<accession>A0ABS0LMB2</accession>
<evidence type="ECO:0000256" key="2">
    <source>
        <dbReference type="SAM" id="SignalP"/>
    </source>
</evidence>
<name>A0ABS0LMB2_9LACT</name>
<dbReference type="Pfam" id="PF01569">
    <property type="entry name" value="PAP2"/>
    <property type="match status" value="1"/>
</dbReference>
<gene>
    <name evidence="4" type="ORF">HYQ42_07180</name>
</gene>
<protein>
    <submittedName>
        <fullName evidence="4">Phosphatase PAP2 family protein</fullName>
    </submittedName>
</protein>
<reference evidence="4 5" key="1">
    <citation type="submission" date="2020-07" db="EMBL/GenBank/DDBJ databases">
        <title>Facklamia lactis sp. nov., isolated from raw milk.</title>
        <authorList>
            <person name="Doll E.V."/>
            <person name="Huptas C."/>
            <person name="Staib L."/>
            <person name="Wenning M."/>
            <person name="Scherer S."/>
        </authorList>
    </citation>
    <scope>NUCLEOTIDE SEQUENCE [LARGE SCALE GENOMIC DNA]</scope>
    <source>
        <strain evidence="4 5">DSM 104272</strain>
    </source>
</reference>
<sequence length="626" mass="67189">MKIKFKSKALLSLLTAMSIAPSFIPGNIHAQELTSDYSESVVISDGQTIESLIEPVMGPHGYFVDVFQSNRTENQSPQNNAVIGVLSEFLELFQPGVDSEAGAEDRWRLGTVLNEAVHLENIEKTDEIVESANEDQIRDAYLVDRRNQNYSAMFGFGSFAEAFMAGVNADTTIPDEVPADANETTYDEEATWAQVDSEYGAIANLVEVVRAGSASTNPSKNFFQYARPYRWNGIDDNMPEVEVIDSLVPRKKPEAEATNDGGFPSGHTNASYIASLAMAYSVPEQMHSFVLNASELGNSRVVAGMHSVLDVIGGRMSGTAITTGNLADERNDEAKAAAYEAGRALLANNEGLQADGDIYDENPELYEEHRQLYLDRLTYNMTPDEDMNESARVPKEAEVLLETRFPYLDEAERRFVLLTTALQSGHPIANDAEGFGRMNLFDAASGYGSFVKDTVVNMDADMGGFAAYDTFRNDIDGTGSLIKEGSGTLALSGDNTYSGATVIDGGTIIAKNASALGTGHVINNGVLEVDSDAGLVVSGYLAQADGAELVLVVDSMDDVLSIAEDSGDLAGTIRIVLADGFELGEETFGVISLPEGFDASGLEVIVEGGPEGVQVVESETGFELSM</sequence>
<dbReference type="InterPro" id="IPR000326">
    <property type="entry name" value="PAP2/HPO"/>
</dbReference>
<dbReference type="Pfam" id="PF12951">
    <property type="entry name" value="PATR"/>
    <property type="match status" value="1"/>
</dbReference>
<dbReference type="SMART" id="SM00014">
    <property type="entry name" value="acidPPc"/>
    <property type="match status" value="1"/>
</dbReference>
<evidence type="ECO:0000313" key="5">
    <source>
        <dbReference type="Proteomes" id="UP000823401"/>
    </source>
</evidence>
<feature type="chain" id="PRO_5046542391" evidence="2">
    <location>
        <begin position="31"/>
        <end position="626"/>
    </location>
</feature>
<organism evidence="4 5">
    <name type="scientific">Ruoffia tabacinasalis</name>
    <dbReference type="NCBI Taxonomy" id="87458"/>
    <lineage>
        <taxon>Bacteria</taxon>
        <taxon>Bacillati</taxon>
        <taxon>Bacillota</taxon>
        <taxon>Bacilli</taxon>
        <taxon>Lactobacillales</taxon>
        <taxon>Aerococcaceae</taxon>
        <taxon>Ruoffia</taxon>
    </lineage>
</organism>
<evidence type="ECO:0000313" key="4">
    <source>
        <dbReference type="EMBL" id="MBG9978569.1"/>
    </source>
</evidence>
<dbReference type="InterPro" id="IPR013425">
    <property type="entry name" value="Autotrns_rpt"/>
</dbReference>
<dbReference type="SUPFAM" id="SSF48317">
    <property type="entry name" value="Acid phosphatase/Vanadium-dependent haloperoxidase"/>
    <property type="match status" value="1"/>
</dbReference>
<keyword evidence="1 2" id="KW-0732">Signal</keyword>
<proteinExistence type="predicted"/>
<evidence type="ECO:0000259" key="3">
    <source>
        <dbReference type="SMART" id="SM00014"/>
    </source>
</evidence>
<feature type="domain" description="Phosphatidic acid phosphatase type 2/haloperoxidase" evidence="3">
    <location>
        <begin position="200"/>
        <end position="326"/>
    </location>
</feature>
<evidence type="ECO:0000256" key="1">
    <source>
        <dbReference type="ARBA" id="ARBA00022729"/>
    </source>
</evidence>